<comment type="pathway">
    <text evidence="1">Cofactor biosynthesis; thiamine diphosphate biosynthesis.</text>
</comment>
<dbReference type="PANTHER" id="PTHR20857:SF15">
    <property type="entry name" value="THIAMINE-PHOSPHATE SYNTHASE"/>
    <property type="match status" value="1"/>
</dbReference>
<organism evidence="4 5">
    <name type="scientific">Prevotella herbatica</name>
    <dbReference type="NCBI Taxonomy" id="2801997"/>
    <lineage>
        <taxon>Bacteria</taxon>
        <taxon>Pseudomonadati</taxon>
        <taxon>Bacteroidota</taxon>
        <taxon>Bacteroidia</taxon>
        <taxon>Bacteroidales</taxon>
        <taxon>Prevotellaceae</taxon>
        <taxon>Prevotella</taxon>
    </lineage>
</organism>
<dbReference type="RefSeq" id="WP_207154657.1">
    <property type="nucleotide sequence ID" value="NZ_AP024484.1"/>
</dbReference>
<dbReference type="PANTHER" id="PTHR20857">
    <property type="entry name" value="THIAMINE-PHOSPHATE PYROPHOSPHORYLASE"/>
    <property type="match status" value="1"/>
</dbReference>
<dbReference type="SUPFAM" id="SSF51391">
    <property type="entry name" value="Thiamin phosphate synthase"/>
    <property type="match status" value="1"/>
</dbReference>
<gene>
    <name evidence="4" type="ORF">prwr041_03800</name>
</gene>
<name>A0ABN6EF81_9BACT</name>
<protein>
    <submittedName>
        <fullName evidence="4">Thiamine phosphate synthase</fullName>
    </submittedName>
</protein>
<dbReference type="Pfam" id="PF02581">
    <property type="entry name" value="TMP-TENI"/>
    <property type="match status" value="1"/>
</dbReference>
<dbReference type="InterPro" id="IPR036206">
    <property type="entry name" value="ThiamineP_synth_sf"/>
</dbReference>
<proteinExistence type="predicted"/>
<reference evidence="4 5" key="1">
    <citation type="journal article" date="2022" name="Int. J. Syst. Evol. Microbiol.">
        <title>Prevotella herbatica sp. nov., a plant polysaccharide-decomposing anaerobic bacterium isolated from a methanogenic reactor.</title>
        <authorList>
            <person name="Uek A."/>
            <person name="Tonouchi A."/>
            <person name="Kaku N."/>
            <person name="Ueki K."/>
        </authorList>
    </citation>
    <scope>NUCLEOTIDE SEQUENCE [LARGE SCALE GENOMIC DNA]</scope>
    <source>
        <strain evidence="4 5">WR041</strain>
    </source>
</reference>
<dbReference type="Proteomes" id="UP001319045">
    <property type="component" value="Chromosome"/>
</dbReference>
<accession>A0ABN6EF81</accession>
<evidence type="ECO:0000259" key="3">
    <source>
        <dbReference type="Pfam" id="PF02581"/>
    </source>
</evidence>
<keyword evidence="2" id="KW-0784">Thiamine biosynthesis</keyword>
<evidence type="ECO:0000256" key="2">
    <source>
        <dbReference type="ARBA" id="ARBA00022977"/>
    </source>
</evidence>
<dbReference type="InterPro" id="IPR022998">
    <property type="entry name" value="ThiamineP_synth_TenI"/>
</dbReference>
<evidence type="ECO:0000313" key="4">
    <source>
        <dbReference type="EMBL" id="BCS84487.1"/>
    </source>
</evidence>
<dbReference type="InterPro" id="IPR013785">
    <property type="entry name" value="Aldolase_TIM"/>
</dbReference>
<evidence type="ECO:0000313" key="5">
    <source>
        <dbReference type="Proteomes" id="UP001319045"/>
    </source>
</evidence>
<dbReference type="EMBL" id="AP024484">
    <property type="protein sequence ID" value="BCS84487.1"/>
    <property type="molecule type" value="Genomic_DNA"/>
</dbReference>
<dbReference type="CDD" id="cd00564">
    <property type="entry name" value="TMP_TenI"/>
    <property type="match status" value="1"/>
</dbReference>
<evidence type="ECO:0000256" key="1">
    <source>
        <dbReference type="ARBA" id="ARBA00004948"/>
    </source>
</evidence>
<dbReference type="Gene3D" id="3.20.20.70">
    <property type="entry name" value="Aldolase class I"/>
    <property type="match status" value="1"/>
</dbReference>
<sequence length="194" mass="21769">MKIIVITTPNFIKDEVSVIPHLLQLGVDIVHIRKPSATREQLALLLDSLPKWCYDRLVVHDCLELANEYHLRGIHLNRRNHAIPDNFTGSLSMSCHSLEEVEIKKDMADYVFLSPIFNSISKSGYNSAFSKEELHNAMKQGTIDHKVIALGGVSAVNIDTVKDLGFGGAALLGDIWDKTELPDFDDYIKSLIER</sequence>
<keyword evidence="5" id="KW-1185">Reference proteome</keyword>
<feature type="domain" description="Thiamine phosphate synthase/TenI" evidence="3">
    <location>
        <begin position="4"/>
        <end position="173"/>
    </location>
</feature>